<dbReference type="PANTHER" id="PTHR34605">
    <property type="entry name" value="PHAGE_INTEGRASE DOMAIN-CONTAINING PROTEIN"/>
    <property type="match status" value="1"/>
</dbReference>
<dbReference type="GO" id="GO:0015074">
    <property type="term" value="P:DNA integration"/>
    <property type="evidence" value="ECO:0007669"/>
    <property type="project" value="InterPro"/>
</dbReference>
<dbReference type="Gene3D" id="1.10.443.10">
    <property type="entry name" value="Intergrase catalytic core"/>
    <property type="match status" value="1"/>
</dbReference>
<proteinExistence type="predicted"/>
<dbReference type="Proteomes" id="UP000186313">
    <property type="component" value="Unassembled WGS sequence"/>
</dbReference>
<dbReference type="InterPro" id="IPR011010">
    <property type="entry name" value="DNA_brk_join_enz"/>
</dbReference>
<sequence>MKNNVPIVTDLEKIQHYSRQFSQSVETEQVNELTGHAYSSSSLLALTKDWNLFVEFCHEKGVTMLPASSTAVRMYVEKASLKRKYATIKRYIVTISVIHRVLSYPDPTKNSRVQTALAAIRLDKKGDAHSTNAFTREHLDTLHQVLLHSPSIKDWRDLALYHVMFEGVLKRFELRQLSLNHLIINDDYIALMVGNEEITLSRAASLALYRWLNVRGTEGEFVFTAIDRHGNLSYEPLNNSSIYRILKNASERLGLNYHFSGQSLRVGAVQDLAKQGVKIRDIQYAGRWLSPAMPYQYVGNEARAELEKMRYLSFTHIER</sequence>
<dbReference type="EMBL" id="MJMJ01000045">
    <property type="protein sequence ID" value="OLQ85855.1"/>
    <property type="molecule type" value="Genomic_DNA"/>
</dbReference>
<dbReference type="PANTHER" id="PTHR34605:SF3">
    <property type="entry name" value="P CELL-TYPE AGGLUTINATION PROTEIN MAP4-LIKE-RELATED"/>
    <property type="match status" value="1"/>
</dbReference>
<reference evidence="4 5" key="1">
    <citation type="submission" date="2016-09" db="EMBL/GenBank/DDBJ databases">
        <title>Genomic Taxonomy of the Vibrionaceae.</title>
        <authorList>
            <person name="Gonzalez-Castillo A."/>
            <person name="Gomez-Gil B."/>
            <person name="Enciso-Ibarra K."/>
        </authorList>
    </citation>
    <scope>NUCLEOTIDE SEQUENCE [LARGE SCALE GENOMIC DNA]</scope>
    <source>
        <strain evidence="4 5">CAIM 703</strain>
    </source>
</reference>
<dbReference type="PROSITE" id="PS51898">
    <property type="entry name" value="TYR_RECOMBINASE"/>
    <property type="match status" value="1"/>
</dbReference>
<keyword evidence="2" id="KW-0233">DNA recombination</keyword>
<dbReference type="Gene3D" id="1.10.150.130">
    <property type="match status" value="1"/>
</dbReference>
<dbReference type="GO" id="GO:0006310">
    <property type="term" value="P:DNA recombination"/>
    <property type="evidence" value="ECO:0007669"/>
    <property type="project" value="UniProtKB-KW"/>
</dbReference>
<dbReference type="Pfam" id="PF00589">
    <property type="entry name" value="Phage_integrase"/>
    <property type="match status" value="1"/>
</dbReference>
<dbReference type="InterPro" id="IPR002104">
    <property type="entry name" value="Integrase_catalytic"/>
</dbReference>
<evidence type="ECO:0000256" key="1">
    <source>
        <dbReference type="ARBA" id="ARBA00023125"/>
    </source>
</evidence>
<dbReference type="OrthoDB" id="5914130at2"/>
<dbReference type="AlphaFoldDB" id="A0A1Q9HA54"/>
<name>A0A1Q9HA54_9VIBR</name>
<evidence type="ECO:0000256" key="2">
    <source>
        <dbReference type="ARBA" id="ARBA00023172"/>
    </source>
</evidence>
<evidence type="ECO:0000313" key="5">
    <source>
        <dbReference type="Proteomes" id="UP000186313"/>
    </source>
</evidence>
<protein>
    <submittedName>
        <fullName evidence="4">Integrase</fullName>
    </submittedName>
</protein>
<dbReference type="InterPro" id="IPR052925">
    <property type="entry name" value="Phage_Integrase-like_Recomb"/>
</dbReference>
<dbReference type="SUPFAM" id="SSF56349">
    <property type="entry name" value="DNA breaking-rejoining enzymes"/>
    <property type="match status" value="1"/>
</dbReference>
<keyword evidence="1" id="KW-0238">DNA-binding</keyword>
<comment type="caution">
    <text evidence="4">The sequence shown here is derived from an EMBL/GenBank/DDBJ whole genome shotgun (WGS) entry which is preliminary data.</text>
</comment>
<organism evidence="4 5">
    <name type="scientific">Vibrio panuliri</name>
    <dbReference type="NCBI Taxonomy" id="1381081"/>
    <lineage>
        <taxon>Bacteria</taxon>
        <taxon>Pseudomonadati</taxon>
        <taxon>Pseudomonadota</taxon>
        <taxon>Gammaproteobacteria</taxon>
        <taxon>Vibrionales</taxon>
        <taxon>Vibrionaceae</taxon>
        <taxon>Vibrio</taxon>
    </lineage>
</organism>
<dbReference type="GO" id="GO:0003677">
    <property type="term" value="F:DNA binding"/>
    <property type="evidence" value="ECO:0007669"/>
    <property type="project" value="UniProtKB-KW"/>
</dbReference>
<dbReference type="InterPro" id="IPR013762">
    <property type="entry name" value="Integrase-like_cat_sf"/>
</dbReference>
<feature type="domain" description="Tyr recombinase" evidence="3">
    <location>
        <begin position="129"/>
        <end position="311"/>
    </location>
</feature>
<evidence type="ECO:0000313" key="4">
    <source>
        <dbReference type="EMBL" id="OLQ85855.1"/>
    </source>
</evidence>
<evidence type="ECO:0000259" key="3">
    <source>
        <dbReference type="PROSITE" id="PS51898"/>
    </source>
</evidence>
<accession>A0A1Q9HA54</accession>
<dbReference type="STRING" id="1381081.BIY22_13290"/>
<dbReference type="SUPFAM" id="SSF47823">
    <property type="entry name" value="lambda integrase-like, N-terminal domain"/>
    <property type="match status" value="1"/>
</dbReference>
<dbReference type="InterPro" id="IPR010998">
    <property type="entry name" value="Integrase_recombinase_N"/>
</dbReference>
<gene>
    <name evidence="4" type="ORF">BIY22_13290</name>
</gene>
<dbReference type="RefSeq" id="WP_075710799.1">
    <property type="nucleotide sequence ID" value="NZ_MJMJ01000045.1"/>
</dbReference>